<proteinExistence type="predicted"/>
<accession>A0A6J6GWP2</accession>
<feature type="transmembrane region" description="Helical" evidence="6">
    <location>
        <begin position="68"/>
        <end position="90"/>
    </location>
</feature>
<keyword evidence="2" id="KW-1003">Cell membrane</keyword>
<feature type="transmembrane region" description="Helical" evidence="6">
    <location>
        <begin position="282"/>
        <end position="298"/>
    </location>
</feature>
<sequence length="306" mass="33424">MLKARRSEILLTLAAVMFASNGIASKLLLNDYISAWRLAQVRSISTFIILAAYIAWRAPKTLRITKREVPRLAALGTIGIAAVNGAYFLAISRMHVSIALLIEFTAPVWIVLYLRYVRKKHVPNEMWVSLFLALFGLAFVAQVWKGLTLDGIGVLAAMGAAFALAFFFLAGEGVTAHRDNQSVTMWGFGFAALAWSLLMPIWTFPFDIFTVSIPLGGALDGYSTFGWVLILYVVLIGTVLPYLCVMNGLKNLSASTTSAFGMLEPIFAGAVAWVWFGESWTIVQLIGGVIVIAGIYMADRARSAVQ</sequence>
<dbReference type="InterPro" id="IPR037185">
    <property type="entry name" value="EmrE-like"/>
</dbReference>
<protein>
    <submittedName>
        <fullName evidence="8">Unannotated protein</fullName>
    </submittedName>
</protein>
<dbReference type="InterPro" id="IPR051258">
    <property type="entry name" value="Diverse_Substrate_Transporter"/>
</dbReference>
<keyword evidence="5 6" id="KW-0472">Membrane</keyword>
<evidence type="ECO:0000313" key="8">
    <source>
        <dbReference type="EMBL" id="CAB4603504.1"/>
    </source>
</evidence>
<evidence type="ECO:0000256" key="1">
    <source>
        <dbReference type="ARBA" id="ARBA00004651"/>
    </source>
</evidence>
<dbReference type="Gene3D" id="1.10.3730.20">
    <property type="match status" value="1"/>
</dbReference>
<feature type="transmembrane region" description="Helical" evidence="6">
    <location>
        <begin position="183"/>
        <end position="204"/>
    </location>
</feature>
<keyword evidence="3 6" id="KW-0812">Transmembrane</keyword>
<feature type="transmembrane region" description="Helical" evidence="6">
    <location>
        <begin position="224"/>
        <end position="245"/>
    </location>
</feature>
<dbReference type="EMBL" id="CAEZUS010000022">
    <property type="protein sequence ID" value="CAB4603504.1"/>
    <property type="molecule type" value="Genomic_DNA"/>
</dbReference>
<evidence type="ECO:0000256" key="2">
    <source>
        <dbReference type="ARBA" id="ARBA00022475"/>
    </source>
</evidence>
<dbReference type="GO" id="GO:0005886">
    <property type="term" value="C:plasma membrane"/>
    <property type="evidence" value="ECO:0007669"/>
    <property type="project" value="UniProtKB-SubCell"/>
</dbReference>
<comment type="subcellular location">
    <subcellularLocation>
        <location evidence="1">Cell membrane</location>
        <topology evidence="1">Multi-pass membrane protein</topology>
    </subcellularLocation>
</comment>
<dbReference type="InterPro" id="IPR000620">
    <property type="entry name" value="EamA_dom"/>
</dbReference>
<dbReference type="PANTHER" id="PTHR42920">
    <property type="entry name" value="OS03G0707200 PROTEIN-RELATED"/>
    <property type="match status" value="1"/>
</dbReference>
<dbReference type="AlphaFoldDB" id="A0A6J6GWP2"/>
<name>A0A6J6GWP2_9ZZZZ</name>
<dbReference type="PANTHER" id="PTHR42920:SF11">
    <property type="entry name" value="INNER MEMBRANE PROTEIN YTFF"/>
    <property type="match status" value="1"/>
</dbReference>
<dbReference type="Pfam" id="PF00892">
    <property type="entry name" value="EamA"/>
    <property type="match status" value="2"/>
</dbReference>
<feature type="domain" description="EamA" evidence="7">
    <location>
        <begin position="8"/>
        <end position="140"/>
    </location>
</feature>
<feature type="transmembrane region" description="Helical" evidence="6">
    <location>
        <begin position="126"/>
        <end position="145"/>
    </location>
</feature>
<evidence type="ECO:0000256" key="4">
    <source>
        <dbReference type="ARBA" id="ARBA00022989"/>
    </source>
</evidence>
<organism evidence="8">
    <name type="scientific">freshwater metagenome</name>
    <dbReference type="NCBI Taxonomy" id="449393"/>
    <lineage>
        <taxon>unclassified sequences</taxon>
        <taxon>metagenomes</taxon>
        <taxon>ecological metagenomes</taxon>
    </lineage>
</organism>
<evidence type="ECO:0000259" key="7">
    <source>
        <dbReference type="Pfam" id="PF00892"/>
    </source>
</evidence>
<evidence type="ECO:0000256" key="3">
    <source>
        <dbReference type="ARBA" id="ARBA00022692"/>
    </source>
</evidence>
<gene>
    <name evidence="8" type="ORF">UFOPK1852_00244</name>
</gene>
<dbReference type="SUPFAM" id="SSF103481">
    <property type="entry name" value="Multidrug resistance efflux transporter EmrE"/>
    <property type="match status" value="2"/>
</dbReference>
<feature type="transmembrane region" description="Helical" evidence="6">
    <location>
        <begin position="151"/>
        <end position="171"/>
    </location>
</feature>
<feature type="domain" description="EamA" evidence="7">
    <location>
        <begin position="152"/>
        <end position="297"/>
    </location>
</feature>
<feature type="transmembrane region" description="Helical" evidence="6">
    <location>
        <begin position="34"/>
        <end position="56"/>
    </location>
</feature>
<feature type="transmembrane region" description="Helical" evidence="6">
    <location>
        <begin position="96"/>
        <end position="114"/>
    </location>
</feature>
<feature type="transmembrane region" description="Helical" evidence="6">
    <location>
        <begin position="257"/>
        <end position="276"/>
    </location>
</feature>
<evidence type="ECO:0000256" key="6">
    <source>
        <dbReference type="SAM" id="Phobius"/>
    </source>
</evidence>
<reference evidence="8" key="1">
    <citation type="submission" date="2020-05" db="EMBL/GenBank/DDBJ databases">
        <authorList>
            <person name="Chiriac C."/>
            <person name="Salcher M."/>
            <person name="Ghai R."/>
            <person name="Kavagutti S V."/>
        </authorList>
    </citation>
    <scope>NUCLEOTIDE SEQUENCE</scope>
</reference>
<evidence type="ECO:0000256" key="5">
    <source>
        <dbReference type="ARBA" id="ARBA00023136"/>
    </source>
</evidence>
<keyword evidence="4 6" id="KW-1133">Transmembrane helix</keyword>